<dbReference type="RefSeq" id="WP_066809882.1">
    <property type="nucleotide sequence ID" value="NZ_CP012661.1"/>
</dbReference>
<dbReference type="KEGG" id="daa:AKL17_0798"/>
<evidence type="ECO:0008006" key="4">
    <source>
        <dbReference type="Google" id="ProtNLM"/>
    </source>
</evidence>
<evidence type="ECO:0000313" key="2">
    <source>
        <dbReference type="EMBL" id="AMY68057.1"/>
    </source>
</evidence>
<dbReference type="AlphaFoldDB" id="A0A159Z001"/>
<dbReference type="STRING" id="1335048.AKL17_0798"/>
<sequence length="123" mass="13339">MADVTQMLHRLGRLLDDEAQAIRAGDLQTLALLPLEKAALVSAVEACAQGPQPAQPGEAEMLTRLRQQATVNQQLLGATLKGMRSALLRLDALRRAGRSLQSYDATGRPQVIDTPRSSLERRA</sequence>
<gene>
    <name evidence="2" type="ORF">AKL17_0798</name>
</gene>
<organism evidence="2 3">
    <name type="scientific">Frigidibacter mobilis</name>
    <dbReference type="NCBI Taxonomy" id="1335048"/>
    <lineage>
        <taxon>Bacteria</taxon>
        <taxon>Pseudomonadati</taxon>
        <taxon>Pseudomonadota</taxon>
        <taxon>Alphaproteobacteria</taxon>
        <taxon>Rhodobacterales</taxon>
        <taxon>Paracoccaceae</taxon>
        <taxon>Frigidibacter</taxon>
    </lineage>
</organism>
<accession>A0A159Z001</accession>
<name>A0A159Z001_9RHOB</name>
<evidence type="ECO:0000256" key="1">
    <source>
        <dbReference type="SAM" id="MobiDB-lite"/>
    </source>
</evidence>
<reference evidence="2 3" key="1">
    <citation type="submission" date="2015-09" db="EMBL/GenBank/DDBJ databases">
        <title>Complete genome sequence of Defluviimonas alba cai42t isolated from an oilfield in Xinjiang.</title>
        <authorList>
            <person name="Geng S."/>
            <person name="Pan X."/>
            <person name="Wu X."/>
        </authorList>
    </citation>
    <scope>NUCLEOTIDE SEQUENCE [LARGE SCALE GENOMIC DNA]</scope>
    <source>
        <strain evidence="3">cai42</strain>
    </source>
</reference>
<protein>
    <recommendedName>
        <fullName evidence="4">FlgN protein</fullName>
    </recommendedName>
</protein>
<dbReference type="EMBL" id="CP012661">
    <property type="protein sequence ID" value="AMY68057.1"/>
    <property type="molecule type" value="Genomic_DNA"/>
</dbReference>
<dbReference type="Proteomes" id="UP000076128">
    <property type="component" value="Chromosome"/>
</dbReference>
<keyword evidence="3" id="KW-1185">Reference proteome</keyword>
<proteinExistence type="predicted"/>
<feature type="region of interest" description="Disordered" evidence="1">
    <location>
        <begin position="99"/>
        <end position="123"/>
    </location>
</feature>
<evidence type="ECO:0000313" key="3">
    <source>
        <dbReference type="Proteomes" id="UP000076128"/>
    </source>
</evidence>